<dbReference type="GO" id="GO:0015562">
    <property type="term" value="F:efflux transmembrane transporter activity"/>
    <property type="evidence" value="ECO:0007669"/>
    <property type="project" value="InterPro"/>
</dbReference>
<evidence type="ECO:0000313" key="3">
    <source>
        <dbReference type="Proteomes" id="UP000199372"/>
    </source>
</evidence>
<keyword evidence="1" id="KW-0732">Signal</keyword>
<dbReference type="RefSeq" id="WP_091843982.1">
    <property type="nucleotide sequence ID" value="NZ_FOCM01000001.1"/>
</dbReference>
<proteinExistence type="predicted"/>
<dbReference type="SUPFAM" id="SSF56954">
    <property type="entry name" value="Outer membrane efflux proteins (OEP)"/>
    <property type="match status" value="1"/>
</dbReference>
<dbReference type="Proteomes" id="UP000199372">
    <property type="component" value="Unassembled WGS sequence"/>
</dbReference>
<gene>
    <name evidence="2" type="ORF">SAMN04488011_101536</name>
</gene>
<evidence type="ECO:0000313" key="2">
    <source>
        <dbReference type="EMBL" id="SEM80403.1"/>
    </source>
</evidence>
<keyword evidence="3" id="KW-1185">Reference proteome</keyword>
<dbReference type="PANTHER" id="PTHR30203:SF24">
    <property type="entry name" value="BLR4935 PROTEIN"/>
    <property type="match status" value="1"/>
</dbReference>
<protein>
    <submittedName>
        <fullName evidence="2">Outer membrane protein TolC</fullName>
    </submittedName>
</protein>
<dbReference type="PROSITE" id="PS51257">
    <property type="entry name" value="PROKAR_LIPOPROTEIN"/>
    <property type="match status" value="1"/>
</dbReference>
<name>A0A1H8BC41_9RHOB</name>
<dbReference type="PANTHER" id="PTHR30203">
    <property type="entry name" value="OUTER MEMBRANE CATION EFFLUX PROTEIN"/>
    <property type="match status" value="1"/>
</dbReference>
<organism evidence="2 3">
    <name type="scientific">Palleronia pelagia</name>
    <dbReference type="NCBI Taxonomy" id="387096"/>
    <lineage>
        <taxon>Bacteria</taxon>
        <taxon>Pseudomonadati</taxon>
        <taxon>Pseudomonadota</taxon>
        <taxon>Alphaproteobacteria</taxon>
        <taxon>Rhodobacterales</taxon>
        <taxon>Roseobacteraceae</taxon>
        <taxon>Palleronia</taxon>
    </lineage>
</organism>
<reference evidence="3" key="1">
    <citation type="submission" date="2016-10" db="EMBL/GenBank/DDBJ databases">
        <authorList>
            <person name="Varghese N."/>
            <person name="Submissions S."/>
        </authorList>
    </citation>
    <scope>NUCLEOTIDE SEQUENCE [LARGE SCALE GENOMIC DNA]</scope>
    <source>
        <strain evidence="3">DSM 26893</strain>
    </source>
</reference>
<dbReference type="OrthoDB" id="237412at2"/>
<dbReference type="EMBL" id="FOCM01000001">
    <property type="protein sequence ID" value="SEM80403.1"/>
    <property type="molecule type" value="Genomic_DNA"/>
</dbReference>
<feature type="chain" id="PRO_5011440078" evidence="1">
    <location>
        <begin position="20"/>
        <end position="470"/>
    </location>
</feature>
<feature type="signal peptide" evidence="1">
    <location>
        <begin position="1"/>
        <end position="19"/>
    </location>
</feature>
<dbReference type="AlphaFoldDB" id="A0A1H8BC41"/>
<sequence>MRLLSVTALALPALLAACADTALVGAGSDPRPGFALLSSKSRDATGASPTWAQNSAELAANEARVKALIAGKTIGPDTAVQVALMNNRGLQAAFADLGFAAADVWETGLGPNPALAVGISGIGEVGIADAFEAVIVGSLLDLATRKQRGALAMTDFQIAQLNVLAATLALAWETRLAWIDAVAAFEAAALVGRAQGTADAASELAAELGRTGALSASDQAREYAFTAALAAERAEARLEARLAKERLARLMGLSGPEATFYVPDRLPSLPGRRPGRANVERMALEHRVDIAAGRLALDRVAREYRLDGQTRMISDIALAAGVEVERTDGDAGRETETTPVLEIGFEIPLYDTAALKGRRGQMAYLHAANALAQTAIDARAEARAAHAAVEGRYDIARHWRDQVLPLRRTIDEEALKSYNGMLTSTFELIADAREALEAELGAAEAKADYWRAEVAVSAAIWGGAAEGDTE</sequence>
<evidence type="ECO:0000256" key="1">
    <source>
        <dbReference type="SAM" id="SignalP"/>
    </source>
</evidence>
<dbReference type="InterPro" id="IPR010131">
    <property type="entry name" value="MdtP/NodT-like"/>
</dbReference>
<dbReference type="Gene3D" id="1.20.1600.10">
    <property type="entry name" value="Outer membrane efflux proteins (OEP)"/>
    <property type="match status" value="1"/>
</dbReference>
<accession>A0A1H8BC41</accession>